<dbReference type="InterPro" id="IPR005793">
    <property type="entry name" value="Formyl_trans_C"/>
</dbReference>
<evidence type="ECO:0000256" key="4">
    <source>
        <dbReference type="ARBA" id="ARBA00022917"/>
    </source>
</evidence>
<evidence type="ECO:0000313" key="8">
    <source>
        <dbReference type="EMBL" id="VAV88794.1"/>
    </source>
</evidence>
<dbReference type="EC" id="2.1.2.9" evidence="2"/>
<dbReference type="CDD" id="cd08646">
    <property type="entry name" value="FMT_core_Met-tRNA-FMT_N"/>
    <property type="match status" value="1"/>
</dbReference>
<feature type="domain" description="Formyl transferase N-terminal" evidence="6">
    <location>
        <begin position="1"/>
        <end position="178"/>
    </location>
</feature>
<evidence type="ECO:0000256" key="2">
    <source>
        <dbReference type="ARBA" id="ARBA00012261"/>
    </source>
</evidence>
<accession>A0A3B0R5Q9</accession>
<evidence type="ECO:0000256" key="5">
    <source>
        <dbReference type="SAM" id="MobiDB-lite"/>
    </source>
</evidence>
<dbReference type="InterPro" id="IPR044135">
    <property type="entry name" value="Met-tRNA-FMT_C"/>
</dbReference>
<evidence type="ECO:0000256" key="1">
    <source>
        <dbReference type="ARBA" id="ARBA00010699"/>
    </source>
</evidence>
<reference evidence="8" key="1">
    <citation type="submission" date="2018-06" db="EMBL/GenBank/DDBJ databases">
        <authorList>
            <person name="Zhirakovskaya E."/>
        </authorList>
    </citation>
    <scope>NUCLEOTIDE SEQUENCE</scope>
</reference>
<proteinExistence type="inferred from homology"/>
<dbReference type="NCBIfam" id="TIGR00460">
    <property type="entry name" value="fmt"/>
    <property type="match status" value="1"/>
</dbReference>
<dbReference type="InterPro" id="IPR041711">
    <property type="entry name" value="Met-tRNA-FMT_N"/>
</dbReference>
<dbReference type="InterPro" id="IPR011034">
    <property type="entry name" value="Formyl_transferase-like_C_sf"/>
</dbReference>
<dbReference type="InterPro" id="IPR005794">
    <property type="entry name" value="Fmt"/>
</dbReference>
<keyword evidence="3 8" id="KW-0808">Transferase</keyword>
<dbReference type="PANTHER" id="PTHR11138">
    <property type="entry name" value="METHIONYL-TRNA FORMYLTRANSFERASE"/>
    <property type="match status" value="1"/>
</dbReference>
<keyword evidence="4" id="KW-0648">Protein biosynthesis</keyword>
<name>A0A3B0R5Q9_9ZZZZ</name>
<sequence length="305" mass="32472">MRLAFMGTPDFAVDILRALINSDHDIVAVYSQPPSRSGRGKKERPSPVHQLANSLDIPVHCPTSLKSDEEQQKFAALNLDAAVVVAYGLILPKEILAAPKYGCLNIHASLLPRWRGAAPIHRAIMAGDKESGINIMVMEAGLDTGPVVLEQRIPILDSDTTGSLHDKLKQLGANMILPALEGYVSGELTPVVQPESGITYAHKIDKAEASIDWHRSAEDLCNHIHGLSPFPGAYSMAGDIRLKLLKAEVTEGNGPAGTLLGPPLVIACGDGRALNILTAQRAGKGPMTAEDLSRGLQLPPGTVFS</sequence>
<dbReference type="PANTHER" id="PTHR11138:SF5">
    <property type="entry name" value="METHIONYL-TRNA FORMYLTRANSFERASE, MITOCHONDRIAL"/>
    <property type="match status" value="1"/>
</dbReference>
<protein>
    <recommendedName>
        <fullName evidence="2">methionyl-tRNA formyltransferase</fullName>
        <ecNumber evidence="2">2.1.2.9</ecNumber>
    </recommendedName>
</protein>
<dbReference type="Gene3D" id="3.40.50.12230">
    <property type="match status" value="1"/>
</dbReference>
<dbReference type="Pfam" id="PF00551">
    <property type="entry name" value="Formyl_trans_N"/>
    <property type="match status" value="1"/>
</dbReference>
<evidence type="ECO:0000259" key="6">
    <source>
        <dbReference type="Pfam" id="PF00551"/>
    </source>
</evidence>
<dbReference type="Pfam" id="PF02911">
    <property type="entry name" value="Formyl_trans_C"/>
    <property type="match status" value="1"/>
</dbReference>
<dbReference type="EMBL" id="UOED01000036">
    <property type="protein sequence ID" value="VAV88794.1"/>
    <property type="molecule type" value="Genomic_DNA"/>
</dbReference>
<evidence type="ECO:0000259" key="7">
    <source>
        <dbReference type="Pfam" id="PF02911"/>
    </source>
</evidence>
<dbReference type="InterPro" id="IPR036477">
    <property type="entry name" value="Formyl_transf_N_sf"/>
</dbReference>
<dbReference type="HAMAP" id="MF_00182">
    <property type="entry name" value="Formyl_trans"/>
    <property type="match status" value="1"/>
</dbReference>
<gene>
    <name evidence="8" type="ORF">MNBD_ALPHA02-2293</name>
</gene>
<dbReference type="GO" id="GO:0004479">
    <property type="term" value="F:methionyl-tRNA formyltransferase activity"/>
    <property type="evidence" value="ECO:0007669"/>
    <property type="project" value="UniProtKB-EC"/>
</dbReference>
<dbReference type="SUPFAM" id="SSF53328">
    <property type="entry name" value="Formyltransferase"/>
    <property type="match status" value="1"/>
</dbReference>
<dbReference type="SUPFAM" id="SSF50486">
    <property type="entry name" value="FMT C-terminal domain-like"/>
    <property type="match status" value="1"/>
</dbReference>
<dbReference type="GO" id="GO:0005829">
    <property type="term" value="C:cytosol"/>
    <property type="evidence" value="ECO:0007669"/>
    <property type="project" value="TreeGrafter"/>
</dbReference>
<dbReference type="AlphaFoldDB" id="A0A3B0R5Q9"/>
<feature type="region of interest" description="Disordered" evidence="5">
    <location>
        <begin position="286"/>
        <end position="305"/>
    </location>
</feature>
<dbReference type="InterPro" id="IPR002376">
    <property type="entry name" value="Formyl_transf_N"/>
</dbReference>
<organism evidence="8">
    <name type="scientific">hydrothermal vent metagenome</name>
    <dbReference type="NCBI Taxonomy" id="652676"/>
    <lineage>
        <taxon>unclassified sequences</taxon>
        <taxon>metagenomes</taxon>
        <taxon>ecological metagenomes</taxon>
    </lineage>
</organism>
<evidence type="ECO:0000256" key="3">
    <source>
        <dbReference type="ARBA" id="ARBA00022679"/>
    </source>
</evidence>
<feature type="domain" description="Formyl transferase C-terminal" evidence="7">
    <location>
        <begin position="203"/>
        <end position="296"/>
    </location>
</feature>
<comment type="similarity">
    <text evidence="1">Belongs to the Fmt family.</text>
</comment>
<dbReference type="CDD" id="cd08704">
    <property type="entry name" value="Met_tRNA_FMT_C"/>
    <property type="match status" value="1"/>
</dbReference>